<keyword evidence="5" id="KW-0472">Membrane</keyword>
<dbReference type="GO" id="GO:0008658">
    <property type="term" value="F:penicillin binding"/>
    <property type="evidence" value="ECO:0007669"/>
    <property type="project" value="InterPro"/>
</dbReference>
<dbReference type="Gene3D" id="3.90.1310.10">
    <property type="entry name" value="Penicillin-binding protein 2a (Domain 2)"/>
    <property type="match status" value="1"/>
</dbReference>
<evidence type="ECO:0000256" key="5">
    <source>
        <dbReference type="ARBA" id="ARBA00023136"/>
    </source>
</evidence>
<dbReference type="Pfam" id="PF05223">
    <property type="entry name" value="MecA_N"/>
    <property type="match status" value="1"/>
</dbReference>
<evidence type="ECO:0000256" key="4">
    <source>
        <dbReference type="ARBA" id="ARBA00012448"/>
    </source>
</evidence>
<dbReference type="RefSeq" id="WP_155669033.1">
    <property type="nucleotide sequence ID" value="NZ_WOCA01000008.1"/>
</dbReference>
<dbReference type="SUPFAM" id="SSF56519">
    <property type="entry name" value="Penicillin binding protein dimerisation domain"/>
    <property type="match status" value="1"/>
</dbReference>
<name>A0A6N8FL34_9BACI</name>
<keyword evidence="11" id="KW-1185">Reference proteome</keyword>
<protein>
    <recommendedName>
        <fullName evidence="4">serine-type D-Ala-D-Ala carboxypeptidase</fullName>
        <ecNumber evidence="4">3.4.16.4</ecNumber>
    </recommendedName>
</protein>
<dbReference type="GO" id="GO:0046677">
    <property type="term" value="P:response to antibiotic"/>
    <property type="evidence" value="ECO:0007669"/>
    <property type="project" value="InterPro"/>
</dbReference>
<dbReference type="InterPro" id="IPR001460">
    <property type="entry name" value="PCN-bd_Tpept"/>
</dbReference>
<dbReference type="GO" id="GO:0071972">
    <property type="term" value="F:peptidoglycan L,D-transpeptidase activity"/>
    <property type="evidence" value="ECO:0007669"/>
    <property type="project" value="TreeGrafter"/>
</dbReference>
<comment type="subcellular location">
    <subcellularLocation>
        <location evidence="1">Membrane</location>
    </subcellularLocation>
</comment>
<comment type="caution">
    <text evidence="10">The sequence shown here is derived from an EMBL/GenBank/DDBJ whole genome shotgun (WGS) entry which is preliminary data.</text>
</comment>
<dbReference type="AlphaFoldDB" id="A0A6N8FL34"/>
<dbReference type="SUPFAM" id="SSF56601">
    <property type="entry name" value="beta-lactamase/transpeptidase-like"/>
    <property type="match status" value="1"/>
</dbReference>
<sequence length="673" mass="74779">MRRVTLLLSIVFFVILIGCSEDDVVTPHERFDKYVEHWSNQEFSKMYEMLTPESQQEYSTENMVDRYTKIYEDLQISDVTISYTKLSDDELETSLEEGTATLPFTVEMNSMAGPISFEYEAKLTQIDEGEDEESLNWFVSWDPGFIFPEIKDGGEIGISTTEPVRGEILDRNLMPLAINDTVWEIGIVPGNFDTDSDIEKVASLLNMSVEAIDSQLSQGWVTEDTFVPLRKVPESNEELLNQLWEIDGIMGSEATGRVYPLGESAAHLVGYIRQITAEQLEEKDPEVYSPNDMIGNTGLERVYEEQLKGEKGVRIYVTKEGEEDITLAEKEVKNGEKIVTTIDANIQEEIFNSYDGEAGTTAAIHPKTGETLALVSSPSYDPNDMVYGISQSKWDSLQNDPKNPLLNRFTSTFAPGSVIKPVSAAVGLQNGSIDPNETFEIEGLTWKPEGWSDYEIRRVSESNGPVDLRDAIVRSDNIYFAMQALEMGEDAFLNGLQQFGFGESIPFEYPIETSTVSTSGNLSDPVLLANASYGQGELEISSLHMATAYTTFLNDGNMIKPTLLESEETSQVWQEELITKEQADIISEALRGVVTDGTAGYAKNANLPISGKTATVELKLTLEDEEGAQNGWFVGYPTEDQDILIAMMVEDVHELGGSSIAVEKVTDILEKIK</sequence>
<dbReference type="EMBL" id="WOCA01000008">
    <property type="protein sequence ID" value="MUK89064.1"/>
    <property type="molecule type" value="Genomic_DNA"/>
</dbReference>
<evidence type="ECO:0000259" key="8">
    <source>
        <dbReference type="Pfam" id="PF03717"/>
    </source>
</evidence>
<evidence type="ECO:0000256" key="3">
    <source>
        <dbReference type="ARBA" id="ARBA00007171"/>
    </source>
</evidence>
<dbReference type="PROSITE" id="PS51257">
    <property type="entry name" value="PROKAR_LIPOPROTEIN"/>
    <property type="match status" value="1"/>
</dbReference>
<evidence type="ECO:0000256" key="6">
    <source>
        <dbReference type="ARBA" id="ARBA00034000"/>
    </source>
</evidence>
<dbReference type="Pfam" id="PF03717">
    <property type="entry name" value="PBP_dimer"/>
    <property type="match status" value="1"/>
</dbReference>
<dbReference type="SUPFAM" id="SSF54427">
    <property type="entry name" value="NTF2-like"/>
    <property type="match status" value="1"/>
</dbReference>
<evidence type="ECO:0000256" key="1">
    <source>
        <dbReference type="ARBA" id="ARBA00004370"/>
    </source>
</evidence>
<dbReference type="EC" id="3.4.16.4" evidence="4"/>
<evidence type="ECO:0000313" key="10">
    <source>
        <dbReference type="EMBL" id="MUK89064.1"/>
    </source>
</evidence>
<evidence type="ECO:0000259" key="9">
    <source>
        <dbReference type="Pfam" id="PF05223"/>
    </source>
</evidence>
<accession>A0A6N8FL34</accession>
<evidence type="ECO:0000313" key="11">
    <source>
        <dbReference type="Proteomes" id="UP000469125"/>
    </source>
</evidence>
<dbReference type="InterPro" id="IPR050515">
    <property type="entry name" value="Beta-lactam/transpept"/>
</dbReference>
<comment type="similarity">
    <text evidence="3">Belongs to the transpeptidase family.</text>
</comment>
<feature type="domain" description="Penicillin-binding protein dimerisation" evidence="8">
    <location>
        <begin position="161"/>
        <end position="320"/>
    </location>
</feature>
<organism evidence="10 11">
    <name type="scientific">Ornithinibacillus caprae</name>
    <dbReference type="NCBI Taxonomy" id="2678566"/>
    <lineage>
        <taxon>Bacteria</taxon>
        <taxon>Bacillati</taxon>
        <taxon>Bacillota</taxon>
        <taxon>Bacilli</taxon>
        <taxon>Bacillales</taxon>
        <taxon>Bacillaceae</taxon>
        <taxon>Ornithinibacillus</taxon>
    </lineage>
</organism>
<dbReference type="InterPro" id="IPR036138">
    <property type="entry name" value="PBP_dimer_sf"/>
</dbReference>
<dbReference type="GO" id="GO:0009252">
    <property type="term" value="P:peptidoglycan biosynthetic process"/>
    <property type="evidence" value="ECO:0007669"/>
    <property type="project" value="UniProtKB-UniPathway"/>
</dbReference>
<dbReference type="Gene3D" id="3.30.1390.30">
    <property type="entry name" value="Penicillin-binding protein 2a, domain 3"/>
    <property type="match status" value="1"/>
</dbReference>
<dbReference type="Proteomes" id="UP000469125">
    <property type="component" value="Unassembled WGS sequence"/>
</dbReference>
<dbReference type="InterPro" id="IPR032710">
    <property type="entry name" value="NTF2-like_dom_sf"/>
</dbReference>
<gene>
    <name evidence="10" type="ORF">GMD78_11835</name>
</gene>
<feature type="domain" description="NTF2-like N-terminal transpeptidase" evidence="9">
    <location>
        <begin position="26"/>
        <end position="152"/>
    </location>
</feature>
<proteinExistence type="inferred from homology"/>
<dbReference type="InterPro" id="IPR007887">
    <property type="entry name" value="MecA_N"/>
</dbReference>
<comment type="pathway">
    <text evidence="2">Cell wall biogenesis; peptidoglycan biosynthesis.</text>
</comment>
<dbReference type="GO" id="GO:0071555">
    <property type="term" value="P:cell wall organization"/>
    <property type="evidence" value="ECO:0007669"/>
    <property type="project" value="TreeGrafter"/>
</dbReference>
<feature type="domain" description="Penicillin-binding protein transpeptidase" evidence="7">
    <location>
        <begin position="359"/>
        <end position="670"/>
    </location>
</feature>
<dbReference type="PANTHER" id="PTHR30627">
    <property type="entry name" value="PEPTIDOGLYCAN D,D-TRANSPEPTIDASE"/>
    <property type="match status" value="1"/>
</dbReference>
<dbReference type="PANTHER" id="PTHR30627:SF25">
    <property type="entry name" value="PENICILLIN-BINDING PROTEIN 3"/>
    <property type="match status" value="1"/>
</dbReference>
<evidence type="ECO:0000259" key="7">
    <source>
        <dbReference type="Pfam" id="PF00905"/>
    </source>
</evidence>
<dbReference type="Gene3D" id="3.40.710.10">
    <property type="entry name" value="DD-peptidase/beta-lactamase superfamily"/>
    <property type="match status" value="1"/>
</dbReference>
<comment type="catalytic activity">
    <reaction evidence="6">
        <text>Preferential cleavage: (Ac)2-L-Lys-D-Ala-|-D-Ala. Also transpeptidation of peptidyl-alanyl moieties that are N-acyl substituents of D-alanine.</text>
        <dbReference type="EC" id="3.4.16.4"/>
    </reaction>
</comment>
<dbReference type="GO" id="GO:0005886">
    <property type="term" value="C:plasma membrane"/>
    <property type="evidence" value="ECO:0007669"/>
    <property type="project" value="TreeGrafter"/>
</dbReference>
<evidence type="ECO:0000256" key="2">
    <source>
        <dbReference type="ARBA" id="ARBA00004752"/>
    </source>
</evidence>
<dbReference type="InterPro" id="IPR012338">
    <property type="entry name" value="Beta-lactam/transpept-like"/>
</dbReference>
<dbReference type="InterPro" id="IPR005311">
    <property type="entry name" value="PBP_dimer"/>
</dbReference>
<dbReference type="UniPathway" id="UPA00219"/>
<dbReference type="Gene3D" id="3.10.450.100">
    <property type="entry name" value="NTF2-like, domain 1"/>
    <property type="match status" value="1"/>
</dbReference>
<dbReference type="GO" id="GO:0009002">
    <property type="term" value="F:serine-type D-Ala-D-Ala carboxypeptidase activity"/>
    <property type="evidence" value="ECO:0007669"/>
    <property type="project" value="UniProtKB-EC"/>
</dbReference>
<dbReference type="Pfam" id="PF00905">
    <property type="entry name" value="Transpeptidase"/>
    <property type="match status" value="1"/>
</dbReference>
<reference evidence="10 11" key="1">
    <citation type="submission" date="2019-11" db="EMBL/GenBank/DDBJ databases">
        <authorList>
            <person name="Li X."/>
        </authorList>
    </citation>
    <scope>NUCLEOTIDE SEQUENCE [LARGE SCALE GENOMIC DNA]</scope>
    <source>
        <strain evidence="10 11">L9</strain>
    </source>
</reference>